<dbReference type="Pfam" id="PF00356">
    <property type="entry name" value="LacI"/>
    <property type="match status" value="1"/>
</dbReference>
<keyword evidence="3" id="KW-0804">Transcription</keyword>
<dbReference type="InterPro" id="IPR046335">
    <property type="entry name" value="LacI/GalR-like_sensor"/>
</dbReference>
<protein>
    <submittedName>
        <fullName evidence="5">LacI family transcriptional regulator</fullName>
    </submittedName>
</protein>
<comment type="caution">
    <text evidence="5">The sequence shown here is derived from an EMBL/GenBank/DDBJ whole genome shotgun (WGS) entry which is preliminary data.</text>
</comment>
<dbReference type="CDD" id="cd01392">
    <property type="entry name" value="HTH_LacI"/>
    <property type="match status" value="1"/>
</dbReference>
<dbReference type="PANTHER" id="PTHR30146:SF109">
    <property type="entry name" value="HTH-TYPE TRANSCRIPTIONAL REGULATOR GALS"/>
    <property type="match status" value="1"/>
</dbReference>
<dbReference type="PROSITE" id="PS50932">
    <property type="entry name" value="HTH_LACI_2"/>
    <property type="match status" value="1"/>
</dbReference>
<evidence type="ECO:0000256" key="1">
    <source>
        <dbReference type="ARBA" id="ARBA00023015"/>
    </source>
</evidence>
<dbReference type="RefSeq" id="WP_179608184.1">
    <property type="nucleotide sequence ID" value="NZ_BAABEH010000001.1"/>
</dbReference>
<evidence type="ECO:0000313" key="6">
    <source>
        <dbReference type="Proteomes" id="UP000578352"/>
    </source>
</evidence>
<dbReference type="PANTHER" id="PTHR30146">
    <property type="entry name" value="LACI-RELATED TRANSCRIPTIONAL REPRESSOR"/>
    <property type="match status" value="1"/>
</dbReference>
<dbReference type="EMBL" id="JACCFL010000001">
    <property type="protein sequence ID" value="NYJ25455.1"/>
    <property type="molecule type" value="Genomic_DNA"/>
</dbReference>
<evidence type="ECO:0000256" key="3">
    <source>
        <dbReference type="ARBA" id="ARBA00023163"/>
    </source>
</evidence>
<dbReference type="SUPFAM" id="SSF47413">
    <property type="entry name" value="lambda repressor-like DNA-binding domains"/>
    <property type="match status" value="1"/>
</dbReference>
<keyword evidence="1" id="KW-0805">Transcription regulation</keyword>
<dbReference type="GO" id="GO:0003700">
    <property type="term" value="F:DNA-binding transcription factor activity"/>
    <property type="evidence" value="ECO:0007669"/>
    <property type="project" value="TreeGrafter"/>
</dbReference>
<evidence type="ECO:0000256" key="2">
    <source>
        <dbReference type="ARBA" id="ARBA00023125"/>
    </source>
</evidence>
<feature type="domain" description="HTH lacI-type" evidence="4">
    <location>
        <begin position="12"/>
        <end position="66"/>
    </location>
</feature>
<dbReference type="InterPro" id="IPR010982">
    <property type="entry name" value="Lambda_DNA-bd_dom_sf"/>
</dbReference>
<dbReference type="GO" id="GO:0000976">
    <property type="term" value="F:transcription cis-regulatory region binding"/>
    <property type="evidence" value="ECO:0007669"/>
    <property type="project" value="TreeGrafter"/>
</dbReference>
<dbReference type="SMART" id="SM00354">
    <property type="entry name" value="HTH_LACI"/>
    <property type="match status" value="1"/>
</dbReference>
<name>A0A853D463_9MICO</name>
<dbReference type="PROSITE" id="PS00356">
    <property type="entry name" value="HTH_LACI_1"/>
    <property type="match status" value="1"/>
</dbReference>
<sequence>MTAPKKAGKRKPSMADVARHAGVSVMTVSNAINRPDIVSESTRERVRASMDALDYRNNLVARSLRLALPRQIGYLIGPHRFAADAYMDQFLHDLAATCEQHGRNLTLISTGSHEIEACEDLYYGQMAAGFIVPDIWFGDPRLPALTERGIPFVAYGGDPHDESATWNWVDTDAEKGIILAVDHLTSLGHSELAYLGYPDGLITTRYRRLGYLGACTARGLESSLAPGRVMETGPEFIDLLAAARALLTSDDPPTAIVSATDQHALAVFLVARELGIPVGSGVAVTGFDDSPVAGESGFGITSIRQPKDRIAELLVEILVDEGTAVRHELLEPELIVRSSTV</sequence>
<dbReference type="SUPFAM" id="SSF53822">
    <property type="entry name" value="Periplasmic binding protein-like I"/>
    <property type="match status" value="1"/>
</dbReference>
<dbReference type="Gene3D" id="3.40.50.2300">
    <property type="match status" value="2"/>
</dbReference>
<proteinExistence type="predicted"/>
<evidence type="ECO:0000313" key="5">
    <source>
        <dbReference type="EMBL" id="NYJ25455.1"/>
    </source>
</evidence>
<dbReference type="Proteomes" id="UP000578352">
    <property type="component" value="Unassembled WGS sequence"/>
</dbReference>
<dbReference type="InterPro" id="IPR000843">
    <property type="entry name" value="HTH_LacI"/>
</dbReference>
<dbReference type="InterPro" id="IPR028082">
    <property type="entry name" value="Peripla_BP_I"/>
</dbReference>
<organism evidence="5 6">
    <name type="scientific">Leifsonia shinshuensis</name>
    <dbReference type="NCBI Taxonomy" id="150026"/>
    <lineage>
        <taxon>Bacteria</taxon>
        <taxon>Bacillati</taxon>
        <taxon>Actinomycetota</taxon>
        <taxon>Actinomycetes</taxon>
        <taxon>Micrococcales</taxon>
        <taxon>Microbacteriaceae</taxon>
        <taxon>Leifsonia</taxon>
    </lineage>
</organism>
<reference evidence="5 6" key="1">
    <citation type="submission" date="2020-07" db="EMBL/GenBank/DDBJ databases">
        <title>Sequencing the genomes of 1000 actinobacteria strains.</title>
        <authorList>
            <person name="Klenk H.-P."/>
        </authorList>
    </citation>
    <scope>NUCLEOTIDE SEQUENCE [LARGE SCALE GENOMIC DNA]</scope>
    <source>
        <strain evidence="5 6">DSM 15165</strain>
    </source>
</reference>
<dbReference type="AlphaFoldDB" id="A0A853D463"/>
<gene>
    <name evidence="5" type="ORF">HNR13_003742</name>
</gene>
<dbReference type="Pfam" id="PF13377">
    <property type="entry name" value="Peripla_BP_3"/>
    <property type="match status" value="1"/>
</dbReference>
<evidence type="ECO:0000259" key="4">
    <source>
        <dbReference type="PROSITE" id="PS50932"/>
    </source>
</evidence>
<accession>A0A853D463</accession>
<keyword evidence="2" id="KW-0238">DNA-binding</keyword>
<dbReference type="Gene3D" id="1.10.260.40">
    <property type="entry name" value="lambda repressor-like DNA-binding domains"/>
    <property type="match status" value="1"/>
</dbReference>